<name>C8P7X0_9LACO</name>
<reference evidence="14 16" key="2">
    <citation type="journal article" date="2015" name="Genome Announc.">
        <title>Expanding the biotechnology potential of lactobacilli through comparative genomics of 213 strains and associated genera.</title>
        <authorList>
            <person name="Sun Z."/>
            <person name="Harris H.M."/>
            <person name="McCann A."/>
            <person name="Guo C."/>
            <person name="Argimon S."/>
            <person name="Zhang W."/>
            <person name="Yang X."/>
            <person name="Jeffery I.B."/>
            <person name="Cooney J.C."/>
            <person name="Kagawa T.F."/>
            <person name="Liu W."/>
            <person name="Song Y."/>
            <person name="Salvetti E."/>
            <person name="Wrobel A."/>
            <person name="Rasinkangas P."/>
            <person name="Parkhill J."/>
            <person name="Rea M.C."/>
            <person name="O'Sullivan O."/>
            <person name="Ritari J."/>
            <person name="Douillard F.P."/>
            <person name="Paul Ross R."/>
            <person name="Yang R."/>
            <person name="Briner A.E."/>
            <person name="Felis G.E."/>
            <person name="de Vos W.M."/>
            <person name="Barrangou R."/>
            <person name="Klaenhammer T.R."/>
            <person name="Caufield P.W."/>
            <person name="Cui Y."/>
            <person name="Zhang H."/>
            <person name="O'Toole P.W."/>
        </authorList>
    </citation>
    <scope>NUCLEOTIDE SEQUENCE [LARGE SCALE GENOMIC DNA]</scope>
    <source>
        <strain evidence="14 16">DSM 16041</strain>
    </source>
</reference>
<dbReference type="InterPro" id="IPR036034">
    <property type="entry name" value="PDZ_sf"/>
</dbReference>
<dbReference type="InterPro" id="IPR008915">
    <property type="entry name" value="Peptidase_M50"/>
</dbReference>
<comment type="cofactor">
    <cofactor evidence="1 11">
        <name>Zn(2+)</name>
        <dbReference type="ChEBI" id="CHEBI:29105"/>
    </cofactor>
</comment>
<keyword evidence="4 13" id="KW-0645">Protease</keyword>
<feature type="domain" description="PDZ" evidence="12">
    <location>
        <begin position="194"/>
        <end position="238"/>
    </location>
</feature>
<evidence type="ECO:0000256" key="10">
    <source>
        <dbReference type="ARBA" id="ARBA00023136"/>
    </source>
</evidence>
<feature type="transmembrane region" description="Helical" evidence="11">
    <location>
        <begin position="6"/>
        <end position="26"/>
    </location>
</feature>
<dbReference type="InterPro" id="IPR041489">
    <property type="entry name" value="PDZ_6"/>
</dbReference>
<organism evidence="13 15">
    <name type="scientific">Limosilactobacillus antri DSM 16041</name>
    <dbReference type="NCBI Taxonomy" id="525309"/>
    <lineage>
        <taxon>Bacteria</taxon>
        <taxon>Bacillati</taxon>
        <taxon>Bacillota</taxon>
        <taxon>Bacilli</taxon>
        <taxon>Lactobacillales</taxon>
        <taxon>Lactobacillaceae</taxon>
        <taxon>Limosilactobacillus</taxon>
    </lineage>
</organism>
<keyword evidence="16" id="KW-1185">Reference proteome</keyword>
<dbReference type="SUPFAM" id="SSF50156">
    <property type="entry name" value="PDZ domain-like"/>
    <property type="match status" value="1"/>
</dbReference>
<evidence type="ECO:0000313" key="13">
    <source>
        <dbReference type="EMBL" id="EEW53479.1"/>
    </source>
</evidence>
<evidence type="ECO:0000256" key="1">
    <source>
        <dbReference type="ARBA" id="ARBA00001947"/>
    </source>
</evidence>
<evidence type="ECO:0000313" key="15">
    <source>
        <dbReference type="Proteomes" id="UP000003675"/>
    </source>
</evidence>
<keyword evidence="6 11" id="KW-0378">Hydrolase</keyword>
<dbReference type="PANTHER" id="PTHR42837">
    <property type="entry name" value="REGULATOR OF SIGMA-E PROTEASE RSEP"/>
    <property type="match status" value="1"/>
</dbReference>
<evidence type="ECO:0000256" key="7">
    <source>
        <dbReference type="ARBA" id="ARBA00022833"/>
    </source>
</evidence>
<dbReference type="GO" id="GO:0016020">
    <property type="term" value="C:membrane"/>
    <property type="evidence" value="ECO:0007669"/>
    <property type="project" value="UniProtKB-SubCell"/>
</dbReference>
<feature type="transmembrane region" description="Helical" evidence="11">
    <location>
        <begin position="181"/>
        <end position="201"/>
    </location>
</feature>
<dbReference type="Gene3D" id="2.30.42.10">
    <property type="match status" value="1"/>
</dbReference>
<evidence type="ECO:0000256" key="4">
    <source>
        <dbReference type="ARBA" id="ARBA00022670"/>
    </source>
</evidence>
<dbReference type="EMBL" id="AZDK01000003">
    <property type="protein sequence ID" value="KRK60604.1"/>
    <property type="molecule type" value="Genomic_DNA"/>
</dbReference>
<dbReference type="GO" id="GO:0006508">
    <property type="term" value="P:proteolysis"/>
    <property type="evidence" value="ECO:0007669"/>
    <property type="project" value="UniProtKB-KW"/>
</dbReference>
<keyword evidence="11" id="KW-0479">Metal-binding</keyword>
<dbReference type="NCBIfam" id="TIGR00054">
    <property type="entry name" value="RIP metalloprotease RseP"/>
    <property type="match status" value="1"/>
</dbReference>
<comment type="similarity">
    <text evidence="3 11">Belongs to the peptidase M50B family.</text>
</comment>
<sequence length="424" mass="46262">MIVTIITFILVFGILVLVHEYGHYYFAKRAGILVREFSIGMGPKIWWTRKKGTTYTVRLLPVGGYVRLAGNDDEDADELRPGTPVTLQLNQDNQVVTINASSKSTLFQGIPLQLVDSDLVDGLWIKGYVNGDESELKTYPVNHDATVVEHDGTAVQIAPRDVQFRSASLPARMMTNFAGPLNNFILSLLVFIILGFTLAGVPTNSNQIGKVNPGSVAAKAGLVAGDRITKVNTTKIDNWAELSTNLSSKPNQRVELTYRHDGKTRTTTVRPKAVKQGKETVGQIGILEQVATGAKTRLLFGWQQFVQAGTLIFTVLGHMFTHGFSLNDLGGPVAIYAGTSQATALGVNGVLNFLALLSINLGIVNLLPIPALDGGKLLLNIIEAVIRRPIPEKAEGIVTMIGFMILLVLMILVTWNDIQRYFIR</sequence>
<proteinExistence type="inferred from homology"/>
<dbReference type="InterPro" id="IPR004387">
    <property type="entry name" value="Pept_M50_Zn"/>
</dbReference>
<dbReference type="PATRIC" id="fig|525309.8.peg.1231"/>
<dbReference type="EC" id="3.4.24.-" evidence="11"/>
<dbReference type="Pfam" id="PF17820">
    <property type="entry name" value="PDZ_6"/>
    <property type="match status" value="1"/>
</dbReference>
<reference evidence="13 15" key="1">
    <citation type="submission" date="2009-09" db="EMBL/GenBank/DDBJ databases">
        <authorList>
            <person name="Qin X."/>
            <person name="Bachman B."/>
            <person name="Battles P."/>
            <person name="Bell A."/>
            <person name="Bess C."/>
            <person name="Bickham C."/>
            <person name="Chaboub L."/>
            <person name="Chen D."/>
            <person name="Coyle M."/>
            <person name="Deiros D.R."/>
            <person name="Dinh H."/>
            <person name="Forbes L."/>
            <person name="Fowler G."/>
            <person name="Francisco L."/>
            <person name="Fu Q."/>
            <person name="Gubbala S."/>
            <person name="Hale W."/>
            <person name="Han Y."/>
            <person name="Hemphill L."/>
            <person name="Highlander S.K."/>
            <person name="Hirani K."/>
            <person name="Hogues M."/>
            <person name="Jackson L."/>
            <person name="Jakkamsetti A."/>
            <person name="Javaid M."/>
            <person name="Jiang H."/>
            <person name="Korchina V."/>
            <person name="Kovar C."/>
            <person name="Lara F."/>
            <person name="Lee S."/>
            <person name="Mata R."/>
            <person name="Mathew T."/>
            <person name="Moen C."/>
            <person name="Morales K."/>
            <person name="Munidasa M."/>
            <person name="Nazareth L."/>
            <person name="Ngo R."/>
            <person name="Nguyen L."/>
            <person name="Okwuonu G."/>
            <person name="Ongeri F."/>
            <person name="Patil S."/>
            <person name="Petrosino J."/>
            <person name="Pham C."/>
            <person name="Pham P."/>
            <person name="Pu L.-L."/>
            <person name="Puazo M."/>
            <person name="Raj R."/>
            <person name="Reid J."/>
            <person name="Rouhana J."/>
            <person name="Saada N."/>
            <person name="Shang Y."/>
            <person name="Simmons D."/>
            <person name="Thornton R."/>
            <person name="Warren J."/>
            <person name="Weissenberger G."/>
            <person name="Zhang J."/>
            <person name="Zhang L."/>
            <person name="Zhou C."/>
            <person name="Zhu D."/>
            <person name="Muzny D."/>
            <person name="Worley K."/>
            <person name="Gibbs R."/>
        </authorList>
    </citation>
    <scope>NUCLEOTIDE SEQUENCE [LARGE SCALE GENOMIC DNA]</scope>
    <source>
        <strain evidence="13 15">DSM 16041</strain>
    </source>
</reference>
<dbReference type="RefSeq" id="WP_007122962.1">
    <property type="nucleotide sequence ID" value="NZ_AZDK01000003.1"/>
</dbReference>
<evidence type="ECO:0000256" key="8">
    <source>
        <dbReference type="ARBA" id="ARBA00022989"/>
    </source>
</evidence>
<dbReference type="CDD" id="cd06163">
    <property type="entry name" value="S2P-M50_PDZ_RseP-like"/>
    <property type="match status" value="1"/>
</dbReference>
<keyword evidence="5 11" id="KW-0812">Transmembrane</keyword>
<dbReference type="Proteomes" id="UP000003675">
    <property type="component" value="Unassembled WGS sequence"/>
</dbReference>
<feature type="transmembrane region" description="Helical" evidence="11">
    <location>
        <begin position="396"/>
        <end position="415"/>
    </location>
</feature>
<dbReference type="Pfam" id="PF02163">
    <property type="entry name" value="Peptidase_M50"/>
    <property type="match status" value="1"/>
</dbReference>
<dbReference type="SMART" id="SM00228">
    <property type="entry name" value="PDZ"/>
    <property type="match status" value="1"/>
</dbReference>
<dbReference type="STRING" id="525309.HMPREF0494_1414"/>
<dbReference type="eggNOG" id="COG0750">
    <property type="taxonomic scope" value="Bacteria"/>
</dbReference>
<evidence type="ECO:0000313" key="14">
    <source>
        <dbReference type="EMBL" id="KRK60604.1"/>
    </source>
</evidence>
<dbReference type="GO" id="GO:0046872">
    <property type="term" value="F:metal ion binding"/>
    <property type="evidence" value="ECO:0007669"/>
    <property type="project" value="UniProtKB-KW"/>
</dbReference>
<dbReference type="EMBL" id="ACLL01000039">
    <property type="protein sequence ID" value="EEW53479.1"/>
    <property type="molecule type" value="Genomic_DNA"/>
</dbReference>
<dbReference type="Proteomes" id="UP000051883">
    <property type="component" value="Unassembled WGS sequence"/>
</dbReference>
<dbReference type="CDD" id="cd23081">
    <property type="entry name" value="cpPDZ_EcRseP-like"/>
    <property type="match status" value="1"/>
</dbReference>
<evidence type="ECO:0000259" key="12">
    <source>
        <dbReference type="PROSITE" id="PS50106"/>
    </source>
</evidence>
<gene>
    <name evidence="13" type="primary">rseP</name>
    <name evidence="14" type="ORF">FC31_GL001219</name>
    <name evidence="13" type="ORF">HMPREF0494_1414</name>
</gene>
<dbReference type="HOGENOM" id="CLU_025778_1_0_9"/>
<evidence type="ECO:0000256" key="5">
    <source>
        <dbReference type="ARBA" id="ARBA00022692"/>
    </source>
</evidence>
<dbReference type="GO" id="GO:0004222">
    <property type="term" value="F:metalloendopeptidase activity"/>
    <property type="evidence" value="ECO:0007669"/>
    <property type="project" value="InterPro"/>
</dbReference>
<dbReference type="OrthoDB" id="9782003at2"/>
<protein>
    <recommendedName>
        <fullName evidence="11">Zinc metalloprotease</fullName>
        <ecNumber evidence="11">3.4.24.-</ecNumber>
    </recommendedName>
</protein>
<evidence type="ECO:0000256" key="11">
    <source>
        <dbReference type="RuleBase" id="RU362031"/>
    </source>
</evidence>
<keyword evidence="10 11" id="KW-0472">Membrane</keyword>
<keyword evidence="7 11" id="KW-0862">Zinc</keyword>
<accession>C8P7X0</accession>
<evidence type="ECO:0000313" key="16">
    <source>
        <dbReference type="Proteomes" id="UP000051883"/>
    </source>
</evidence>
<keyword evidence="8 11" id="KW-1133">Transmembrane helix</keyword>
<dbReference type="PANTHER" id="PTHR42837:SF2">
    <property type="entry name" value="MEMBRANE METALLOPROTEASE ARASP2, CHLOROPLASTIC-RELATED"/>
    <property type="match status" value="1"/>
</dbReference>
<evidence type="ECO:0000256" key="2">
    <source>
        <dbReference type="ARBA" id="ARBA00004141"/>
    </source>
</evidence>
<evidence type="ECO:0000256" key="9">
    <source>
        <dbReference type="ARBA" id="ARBA00023049"/>
    </source>
</evidence>
<dbReference type="AlphaFoldDB" id="C8P7X0"/>
<evidence type="ECO:0000256" key="3">
    <source>
        <dbReference type="ARBA" id="ARBA00007931"/>
    </source>
</evidence>
<comment type="caution">
    <text evidence="13">The sequence shown here is derived from an EMBL/GenBank/DDBJ whole genome shotgun (WGS) entry which is preliminary data.</text>
</comment>
<dbReference type="PROSITE" id="PS50106">
    <property type="entry name" value="PDZ"/>
    <property type="match status" value="1"/>
</dbReference>
<keyword evidence="9 11" id="KW-0482">Metalloprotease</keyword>
<comment type="subcellular location">
    <subcellularLocation>
        <location evidence="2">Membrane</location>
        <topology evidence="2">Multi-pass membrane protein</topology>
    </subcellularLocation>
</comment>
<dbReference type="InterPro" id="IPR001478">
    <property type="entry name" value="PDZ"/>
</dbReference>
<evidence type="ECO:0000256" key="6">
    <source>
        <dbReference type="ARBA" id="ARBA00022801"/>
    </source>
</evidence>